<accession>A0A4U0UWI9</accession>
<gene>
    <name evidence="7" type="ORF">B0A54_08957</name>
</gene>
<dbReference type="Proteomes" id="UP000310066">
    <property type="component" value="Unassembled WGS sequence"/>
</dbReference>
<evidence type="ECO:0000256" key="5">
    <source>
        <dbReference type="ARBA" id="ARBA00023460"/>
    </source>
</evidence>
<reference evidence="7 8" key="1">
    <citation type="submission" date="2017-03" db="EMBL/GenBank/DDBJ databases">
        <title>Genomes of endolithic fungi from Antarctica.</title>
        <authorList>
            <person name="Coleine C."/>
            <person name="Masonjones S."/>
            <person name="Stajich J.E."/>
        </authorList>
    </citation>
    <scope>NUCLEOTIDE SEQUENCE [LARGE SCALE GENOMIC DNA]</scope>
    <source>
        <strain evidence="7 8">CCFEE 5311</strain>
    </source>
</reference>
<organism evidence="7 8">
    <name type="scientific">Friedmanniomyces endolithicus</name>
    <dbReference type="NCBI Taxonomy" id="329885"/>
    <lineage>
        <taxon>Eukaryota</taxon>
        <taxon>Fungi</taxon>
        <taxon>Dikarya</taxon>
        <taxon>Ascomycota</taxon>
        <taxon>Pezizomycotina</taxon>
        <taxon>Dothideomycetes</taxon>
        <taxon>Dothideomycetidae</taxon>
        <taxon>Mycosphaerellales</taxon>
        <taxon>Teratosphaeriaceae</taxon>
        <taxon>Friedmanniomyces</taxon>
    </lineage>
</organism>
<dbReference type="Gene3D" id="3.80.10.10">
    <property type="entry name" value="Ribonuclease Inhibitor"/>
    <property type="match status" value="2"/>
</dbReference>
<evidence type="ECO:0000313" key="7">
    <source>
        <dbReference type="EMBL" id="TKA40500.1"/>
    </source>
</evidence>
<dbReference type="STRING" id="329885.A0A4U0UWI9"/>
<sequence>MSTKDTVPNAEPEANGGSSKSSTPQSKSGWDGKLRVNKQATLANPEALSDPDYSDEDAPPVDQIEADEDLLDGEDYESEARATLEIDVQHSRVSTIPALHLERFKRLRRLCLRQNSIQRIELPPELASTLEELELYDNLVKHIDGLQDFTHLQILDLSYNKLKHIKNLAHLTKLHHLYFVQNRLSNIENLEALTELVYLELGANRIREIQGLETLTKLEHLWLGQNRITELKGLNTLTHLRTLSIQANRLTSLSGLEALPQLTELYVSDNRITSLEQLRANPKLEILDFQTNPISSLAGLEDLKALENLWASNCEIEDFREIERALRDKEKLEEVYFEGNPVQKQGPVLYRNKIRLTLPQVLKIDAVA</sequence>
<proteinExistence type="inferred from homology"/>
<dbReference type="EMBL" id="NAJP01000032">
    <property type="protein sequence ID" value="TKA40500.1"/>
    <property type="molecule type" value="Genomic_DNA"/>
</dbReference>
<dbReference type="SMART" id="SM00365">
    <property type="entry name" value="LRR_SD22"/>
    <property type="match status" value="10"/>
</dbReference>
<dbReference type="PANTHER" id="PTHR45973:SF23">
    <property type="entry name" value="PROTEIN PHOSPHATASE 1 REGULATORY SUBUNIT 7"/>
    <property type="match status" value="1"/>
</dbReference>
<keyword evidence="2" id="KW-0433">Leucine-rich repeat</keyword>
<dbReference type="OrthoDB" id="266138at2759"/>
<dbReference type="SMART" id="SM00369">
    <property type="entry name" value="LRR_TYP"/>
    <property type="match status" value="5"/>
</dbReference>
<evidence type="ECO:0000256" key="4">
    <source>
        <dbReference type="ARBA" id="ARBA00023242"/>
    </source>
</evidence>
<evidence type="ECO:0000256" key="2">
    <source>
        <dbReference type="ARBA" id="ARBA00022614"/>
    </source>
</evidence>
<feature type="compositionally biased region" description="Low complexity" evidence="6">
    <location>
        <begin position="16"/>
        <end position="29"/>
    </location>
</feature>
<dbReference type="InterPro" id="IPR050576">
    <property type="entry name" value="Cilia_flagella_integrity"/>
</dbReference>
<dbReference type="PROSITE" id="PS51450">
    <property type="entry name" value="LRR"/>
    <property type="match status" value="7"/>
</dbReference>
<dbReference type="Pfam" id="PF12799">
    <property type="entry name" value="LRR_4"/>
    <property type="match status" value="3"/>
</dbReference>
<comment type="similarity">
    <text evidence="5">Belongs to the SDS22 family.</text>
</comment>
<evidence type="ECO:0000256" key="3">
    <source>
        <dbReference type="ARBA" id="ARBA00022737"/>
    </source>
</evidence>
<dbReference type="InterPro" id="IPR032675">
    <property type="entry name" value="LRR_dom_sf"/>
</dbReference>
<feature type="region of interest" description="Disordered" evidence="6">
    <location>
        <begin position="1"/>
        <end position="60"/>
    </location>
</feature>
<evidence type="ECO:0000256" key="1">
    <source>
        <dbReference type="ARBA" id="ARBA00004123"/>
    </source>
</evidence>
<dbReference type="SUPFAM" id="SSF52058">
    <property type="entry name" value="L domain-like"/>
    <property type="match status" value="1"/>
</dbReference>
<protein>
    <recommendedName>
        <fullName evidence="9">L domain-like protein</fullName>
    </recommendedName>
</protein>
<dbReference type="GO" id="GO:0005634">
    <property type="term" value="C:nucleus"/>
    <property type="evidence" value="ECO:0007669"/>
    <property type="project" value="UniProtKB-SubCell"/>
</dbReference>
<evidence type="ECO:0000313" key="8">
    <source>
        <dbReference type="Proteomes" id="UP000310066"/>
    </source>
</evidence>
<dbReference type="AlphaFoldDB" id="A0A4U0UWI9"/>
<evidence type="ECO:0000256" key="6">
    <source>
        <dbReference type="SAM" id="MobiDB-lite"/>
    </source>
</evidence>
<evidence type="ECO:0008006" key="9">
    <source>
        <dbReference type="Google" id="ProtNLM"/>
    </source>
</evidence>
<keyword evidence="3" id="KW-0677">Repeat</keyword>
<dbReference type="InterPro" id="IPR025875">
    <property type="entry name" value="Leu-rich_rpt_4"/>
</dbReference>
<comment type="caution">
    <text evidence="7">The sequence shown here is derived from an EMBL/GenBank/DDBJ whole genome shotgun (WGS) entry which is preliminary data.</text>
</comment>
<keyword evidence="4" id="KW-0539">Nucleus</keyword>
<dbReference type="Pfam" id="PF13516">
    <property type="entry name" value="LRR_6"/>
    <property type="match status" value="1"/>
</dbReference>
<dbReference type="FunFam" id="3.80.10.10:FF:000446">
    <property type="entry name" value="Protein phosphatase 1 regulatory subunit SDS22"/>
    <property type="match status" value="1"/>
</dbReference>
<dbReference type="PANTHER" id="PTHR45973">
    <property type="entry name" value="PROTEIN PHOSPHATASE 1 REGULATORY SUBUNIT SDS22-RELATED"/>
    <property type="match status" value="1"/>
</dbReference>
<dbReference type="InterPro" id="IPR003591">
    <property type="entry name" value="Leu-rich_rpt_typical-subtyp"/>
</dbReference>
<comment type="subcellular location">
    <subcellularLocation>
        <location evidence="1">Nucleus</location>
    </subcellularLocation>
</comment>
<dbReference type="SMART" id="SM00364">
    <property type="entry name" value="LRR_BAC"/>
    <property type="match status" value="2"/>
</dbReference>
<name>A0A4U0UWI9_9PEZI</name>
<dbReference type="InterPro" id="IPR001611">
    <property type="entry name" value="Leu-rich_rpt"/>
</dbReference>